<evidence type="ECO:0000256" key="1">
    <source>
        <dbReference type="SAM" id="MobiDB-lite"/>
    </source>
</evidence>
<organism evidence="3 4">
    <name type="scientific">Plectus sambesii</name>
    <dbReference type="NCBI Taxonomy" id="2011161"/>
    <lineage>
        <taxon>Eukaryota</taxon>
        <taxon>Metazoa</taxon>
        <taxon>Ecdysozoa</taxon>
        <taxon>Nematoda</taxon>
        <taxon>Chromadorea</taxon>
        <taxon>Plectida</taxon>
        <taxon>Plectina</taxon>
        <taxon>Plectoidea</taxon>
        <taxon>Plectidae</taxon>
        <taxon>Plectus</taxon>
    </lineage>
</organism>
<dbReference type="GO" id="GO:0042393">
    <property type="term" value="F:histone binding"/>
    <property type="evidence" value="ECO:0007669"/>
    <property type="project" value="TreeGrafter"/>
</dbReference>
<dbReference type="PROSITE" id="PS50105">
    <property type="entry name" value="SAM_DOMAIN"/>
    <property type="match status" value="1"/>
</dbReference>
<evidence type="ECO:0000313" key="3">
    <source>
        <dbReference type="Proteomes" id="UP000887566"/>
    </source>
</evidence>
<feature type="compositionally biased region" description="Low complexity" evidence="1">
    <location>
        <begin position="158"/>
        <end position="176"/>
    </location>
</feature>
<dbReference type="PANTHER" id="PTHR12247:SF131">
    <property type="entry name" value="LD05287P"/>
    <property type="match status" value="1"/>
</dbReference>
<sequence length="527" mass="56975">MSSSAMPSVKVNLGPSTGLGAQVTVTKRQTSLSPVFDKAPTLSPVNDSGVTKMVISRSTDQNSSLPVVRVKTAPRIVSTTLGISQIRNAMSRSSGGASAIANADASIAVVRSTNNSGDYESGRMVECATNKDDGCDTESSGSPDDLLDGGKKSNRKQTFPPKSPTSTTTATIPLMPAAGGRRGQTRIIRLDCARGVLDEDSTESKLGSGADVTSPPTLSNNDAEGRIVSKRDASGGTMIRRIVITRPMPPPQLDDQTQHRVMHQIPSPPPAPENGPNKPVKIIVDLSKSASWSGADESGEGVGKRPAGGGDDDDDAEALPKKRPYKRRFPSLSPAQNGLSEAAKTEVKRRRRRTKVEMEEARRAILANGFMKKRVGRPPMERSVDRTADRTVDRTSLQRTFVRNAVIHPDESCEMLKDCAMRTGSRPVPCWHQLINSKISKANALPRSAHEVAQWSIEKVAEFVNSLSYMRRLDDQLVGDRFADQLIDGEALLLLSQDDFVSKLNVKLGPAVKLHNMLLYLKHLAEQ</sequence>
<reference evidence="4" key="1">
    <citation type="submission" date="2022-11" db="UniProtKB">
        <authorList>
            <consortium name="WormBaseParasite"/>
        </authorList>
    </citation>
    <scope>IDENTIFICATION</scope>
</reference>
<keyword evidence="3" id="KW-1185">Reference proteome</keyword>
<dbReference type="InterPro" id="IPR001660">
    <property type="entry name" value="SAM"/>
</dbReference>
<dbReference type="SMART" id="SM00454">
    <property type="entry name" value="SAM"/>
    <property type="match status" value="1"/>
</dbReference>
<dbReference type="AlphaFoldDB" id="A0A914USJ6"/>
<dbReference type="GO" id="GO:0045892">
    <property type="term" value="P:negative regulation of DNA-templated transcription"/>
    <property type="evidence" value="ECO:0007669"/>
    <property type="project" value="TreeGrafter"/>
</dbReference>
<feature type="region of interest" description="Disordered" evidence="1">
    <location>
        <begin position="129"/>
        <end position="186"/>
    </location>
</feature>
<feature type="region of interest" description="Disordered" evidence="1">
    <location>
        <begin position="199"/>
        <end position="356"/>
    </location>
</feature>
<dbReference type="GO" id="GO:0003682">
    <property type="term" value="F:chromatin binding"/>
    <property type="evidence" value="ECO:0007669"/>
    <property type="project" value="TreeGrafter"/>
</dbReference>
<dbReference type="Gene3D" id="1.10.150.50">
    <property type="entry name" value="Transcription Factor, Ets-1"/>
    <property type="match status" value="1"/>
</dbReference>
<dbReference type="PANTHER" id="PTHR12247">
    <property type="entry name" value="POLYCOMB GROUP PROTEIN"/>
    <property type="match status" value="1"/>
</dbReference>
<dbReference type="InterPro" id="IPR050548">
    <property type="entry name" value="PcG_chromatin_remod_factors"/>
</dbReference>
<dbReference type="Proteomes" id="UP000887566">
    <property type="component" value="Unplaced"/>
</dbReference>
<evidence type="ECO:0000313" key="4">
    <source>
        <dbReference type="WBParaSite" id="PSAMB.scaffold12032size2987.g34579.t1"/>
    </source>
</evidence>
<evidence type="ECO:0000259" key="2">
    <source>
        <dbReference type="PROSITE" id="PS50105"/>
    </source>
</evidence>
<feature type="domain" description="SAM" evidence="2">
    <location>
        <begin position="455"/>
        <end position="506"/>
    </location>
</feature>
<proteinExistence type="predicted"/>
<feature type="compositionally biased region" description="Basic and acidic residues" evidence="1">
    <location>
        <begin position="223"/>
        <end position="233"/>
    </location>
</feature>
<protein>
    <submittedName>
        <fullName evidence="4">SAM domain-containing protein</fullName>
    </submittedName>
</protein>
<dbReference type="InterPro" id="IPR013761">
    <property type="entry name" value="SAM/pointed_sf"/>
</dbReference>
<dbReference type="WBParaSite" id="PSAMB.scaffold12032size2987.g34579.t1">
    <property type="protein sequence ID" value="PSAMB.scaffold12032size2987.g34579.t1"/>
    <property type="gene ID" value="PSAMB.scaffold12032size2987.g34579"/>
</dbReference>
<dbReference type="GO" id="GO:0005634">
    <property type="term" value="C:nucleus"/>
    <property type="evidence" value="ECO:0007669"/>
    <property type="project" value="TreeGrafter"/>
</dbReference>
<dbReference type="SUPFAM" id="SSF47769">
    <property type="entry name" value="SAM/Pointed domain"/>
    <property type="match status" value="1"/>
</dbReference>
<name>A0A914USJ6_9BILA</name>
<accession>A0A914USJ6</accession>